<sequence>MDSTFGAGSSFHVGTEGYSDDPMRSSRRHPRHSARSLAPRLMRRGGKRGAQRSVAPAAGRAGSRRRPLASSVWVWVAVVILAVATAGTLSWWNQRPLEVPQGFSEDAVAAEMVRVVDGDTIVVSIEGDDERVRLLNIDTPETVHPTEPVECGGPEASEAISGLLAPGDVVVLDFDQEMRDRYDRLLAGVFVEDVFVNEDMARQGWGEPAYFAPNDRFLAVVEEAWAQAEAEDAGMFSPQLAC</sequence>
<keyword evidence="2" id="KW-0812">Transmembrane</keyword>
<reference evidence="4 5" key="1">
    <citation type="submission" date="2018-09" db="EMBL/GenBank/DDBJ databases">
        <title>Nesterenkonia natronophila sp. nov., an alkaliphilic actinobacteriume isolated from a soda lake, and emended description of the genus Nesterenkonia.</title>
        <authorList>
            <person name="Menes R.J."/>
            <person name="Iriarte A."/>
        </authorList>
    </citation>
    <scope>NUCLEOTIDE SEQUENCE [LARGE SCALE GENOMIC DNA]</scope>
    <source>
        <strain evidence="4 5">M8</strain>
    </source>
</reference>
<dbReference type="InterPro" id="IPR002071">
    <property type="entry name" value="Thermonucl_AS"/>
</dbReference>
<dbReference type="Pfam" id="PF00565">
    <property type="entry name" value="SNase"/>
    <property type="match status" value="1"/>
</dbReference>
<feature type="transmembrane region" description="Helical" evidence="2">
    <location>
        <begin position="72"/>
        <end position="92"/>
    </location>
</feature>
<feature type="compositionally biased region" description="Basic residues" evidence="1">
    <location>
        <begin position="41"/>
        <end position="50"/>
    </location>
</feature>
<dbReference type="Proteomes" id="UP000266615">
    <property type="component" value="Unassembled WGS sequence"/>
</dbReference>
<dbReference type="SUPFAM" id="SSF50199">
    <property type="entry name" value="Staphylococcal nuclease"/>
    <property type="match status" value="1"/>
</dbReference>
<dbReference type="SMART" id="SM00318">
    <property type="entry name" value="SNc"/>
    <property type="match status" value="1"/>
</dbReference>
<evidence type="ECO:0000259" key="3">
    <source>
        <dbReference type="PROSITE" id="PS50830"/>
    </source>
</evidence>
<dbReference type="InterPro" id="IPR035437">
    <property type="entry name" value="SNase_OB-fold_sf"/>
</dbReference>
<dbReference type="InterPro" id="IPR016071">
    <property type="entry name" value="Staphylococal_nuclease_OB-fold"/>
</dbReference>
<dbReference type="GO" id="GO:0003676">
    <property type="term" value="F:nucleic acid binding"/>
    <property type="evidence" value="ECO:0007669"/>
    <property type="project" value="InterPro"/>
</dbReference>
<dbReference type="GO" id="GO:0004518">
    <property type="term" value="F:nuclease activity"/>
    <property type="evidence" value="ECO:0007669"/>
    <property type="project" value="InterPro"/>
</dbReference>
<evidence type="ECO:0000313" key="5">
    <source>
        <dbReference type="Proteomes" id="UP000266615"/>
    </source>
</evidence>
<dbReference type="PROSITE" id="PS50830">
    <property type="entry name" value="TNASE_3"/>
    <property type="match status" value="1"/>
</dbReference>
<feature type="compositionally biased region" description="Basic residues" evidence="1">
    <location>
        <begin position="25"/>
        <end position="34"/>
    </location>
</feature>
<dbReference type="PROSITE" id="PS01123">
    <property type="entry name" value="TNASE_1"/>
    <property type="match status" value="1"/>
</dbReference>
<proteinExistence type="predicted"/>
<evidence type="ECO:0000256" key="2">
    <source>
        <dbReference type="SAM" id="Phobius"/>
    </source>
</evidence>
<accession>A0A3A4FCX8</accession>
<evidence type="ECO:0000313" key="4">
    <source>
        <dbReference type="EMBL" id="RJN32937.1"/>
    </source>
</evidence>
<comment type="caution">
    <text evidence="4">The sequence shown here is derived from an EMBL/GenBank/DDBJ whole genome shotgun (WGS) entry which is preliminary data.</text>
</comment>
<keyword evidence="5" id="KW-1185">Reference proteome</keyword>
<gene>
    <name evidence="4" type="ORF">D3250_03770</name>
</gene>
<keyword evidence="2" id="KW-0472">Membrane</keyword>
<feature type="domain" description="TNase-like" evidence="3">
    <location>
        <begin position="106"/>
        <end position="238"/>
    </location>
</feature>
<dbReference type="EMBL" id="QYZP01000001">
    <property type="protein sequence ID" value="RJN32937.1"/>
    <property type="molecule type" value="Genomic_DNA"/>
</dbReference>
<feature type="region of interest" description="Disordered" evidence="1">
    <location>
        <begin position="1"/>
        <end position="61"/>
    </location>
</feature>
<dbReference type="AlphaFoldDB" id="A0A3A4FCX8"/>
<evidence type="ECO:0000256" key="1">
    <source>
        <dbReference type="SAM" id="MobiDB-lite"/>
    </source>
</evidence>
<keyword evidence="2" id="KW-1133">Transmembrane helix</keyword>
<dbReference type="OrthoDB" id="5241375at2"/>
<protein>
    <recommendedName>
        <fullName evidence="3">TNase-like domain-containing protein</fullName>
    </recommendedName>
</protein>
<organism evidence="4 5">
    <name type="scientific">Nesterenkonia natronophila</name>
    <dbReference type="NCBI Taxonomy" id="2174932"/>
    <lineage>
        <taxon>Bacteria</taxon>
        <taxon>Bacillati</taxon>
        <taxon>Actinomycetota</taxon>
        <taxon>Actinomycetes</taxon>
        <taxon>Micrococcales</taxon>
        <taxon>Micrococcaceae</taxon>
        <taxon>Nesterenkonia</taxon>
    </lineage>
</organism>
<name>A0A3A4FCX8_9MICC</name>
<feature type="compositionally biased region" description="Low complexity" evidence="1">
    <location>
        <begin position="52"/>
        <end position="61"/>
    </location>
</feature>
<dbReference type="Gene3D" id="2.40.50.90">
    <property type="match status" value="1"/>
</dbReference>